<dbReference type="GO" id="GO:0005737">
    <property type="term" value="C:cytoplasm"/>
    <property type="evidence" value="ECO:0007669"/>
    <property type="project" value="UniProtKB-SubCell"/>
</dbReference>
<comment type="caution">
    <text evidence="6">Lacks conserved residue(s) required for the propagation of feature annotation.</text>
</comment>
<keyword evidence="9" id="KW-1185">Reference proteome</keyword>
<organism evidence="8 9">
    <name type="scientific">Liquorilactobacillus satsumensis DSM 16230 = JCM 12392</name>
    <dbReference type="NCBI Taxonomy" id="1423801"/>
    <lineage>
        <taxon>Bacteria</taxon>
        <taxon>Bacillati</taxon>
        <taxon>Bacillota</taxon>
        <taxon>Bacilli</taxon>
        <taxon>Lactobacillales</taxon>
        <taxon>Lactobacillaceae</taxon>
        <taxon>Liquorilactobacillus</taxon>
    </lineage>
</organism>
<feature type="domain" description="R3H" evidence="7">
    <location>
        <begin position="180"/>
        <end position="246"/>
    </location>
</feature>
<dbReference type="GO" id="GO:0071555">
    <property type="term" value="P:cell wall organization"/>
    <property type="evidence" value="ECO:0007669"/>
    <property type="project" value="UniProtKB-KW"/>
</dbReference>
<dbReference type="CDD" id="cd02414">
    <property type="entry name" value="KH-II_Jag"/>
    <property type="match status" value="1"/>
</dbReference>
<dbReference type="GO" id="GO:0009252">
    <property type="term" value="P:peptidoglycan biosynthetic process"/>
    <property type="evidence" value="ECO:0007669"/>
    <property type="project" value="UniProtKB-UniRule"/>
</dbReference>
<dbReference type="AlphaFoldDB" id="A0A0R1V531"/>
<proteinExistence type="inferred from homology"/>
<comment type="caution">
    <text evidence="8">The sequence shown here is derived from an EMBL/GenBank/DDBJ whole genome shotgun (WGS) entry which is preliminary data.</text>
</comment>
<dbReference type="CDD" id="cd02644">
    <property type="entry name" value="R3H_jag"/>
    <property type="match status" value="1"/>
</dbReference>
<dbReference type="GO" id="GO:0008360">
    <property type="term" value="P:regulation of cell shape"/>
    <property type="evidence" value="ECO:0007669"/>
    <property type="project" value="UniProtKB-KW"/>
</dbReference>
<dbReference type="PANTHER" id="PTHR35800:SF1">
    <property type="entry name" value="RNA-BINDING PROTEIN KHPB"/>
    <property type="match status" value="1"/>
</dbReference>
<comment type="function">
    <text evidence="6">A probable RNA chaperone. Forms a complex with KhpA which binds to cellular RNA and controls its expression. Plays a role in peptidoglycan (PG) homeostasis and cell length regulation.</text>
</comment>
<evidence type="ECO:0000313" key="9">
    <source>
        <dbReference type="Proteomes" id="UP000051166"/>
    </source>
</evidence>
<dbReference type="EMBL" id="AZFQ01000055">
    <property type="protein sequence ID" value="KRL96795.1"/>
    <property type="molecule type" value="Genomic_DNA"/>
</dbReference>
<dbReference type="InterPro" id="IPR032782">
    <property type="entry name" value="KhpB_N"/>
</dbReference>
<keyword evidence="3 6" id="KW-0133">Cell shape</keyword>
<dbReference type="Pfam" id="PF01424">
    <property type="entry name" value="R3H"/>
    <property type="match status" value="1"/>
</dbReference>
<dbReference type="InterPro" id="IPR039247">
    <property type="entry name" value="KhpB"/>
</dbReference>
<keyword evidence="5 6" id="KW-0961">Cell wall biogenesis/degradation</keyword>
<evidence type="ECO:0000313" key="8">
    <source>
        <dbReference type="EMBL" id="KRL96795.1"/>
    </source>
</evidence>
<comment type="subcellular location">
    <subcellularLocation>
        <location evidence="6">Cytoplasm</location>
    </subcellularLocation>
</comment>
<dbReference type="InterPro" id="IPR001374">
    <property type="entry name" value="R3H_dom"/>
</dbReference>
<dbReference type="PROSITE" id="PS51061">
    <property type="entry name" value="R3H"/>
    <property type="match status" value="1"/>
</dbReference>
<reference evidence="8 9" key="1">
    <citation type="journal article" date="2015" name="Genome Announc.">
        <title>Expanding the biotechnology potential of lactobacilli through comparative genomics of 213 strains and associated genera.</title>
        <authorList>
            <person name="Sun Z."/>
            <person name="Harris H.M."/>
            <person name="McCann A."/>
            <person name="Guo C."/>
            <person name="Argimon S."/>
            <person name="Zhang W."/>
            <person name="Yang X."/>
            <person name="Jeffery I.B."/>
            <person name="Cooney J.C."/>
            <person name="Kagawa T.F."/>
            <person name="Liu W."/>
            <person name="Song Y."/>
            <person name="Salvetti E."/>
            <person name="Wrobel A."/>
            <person name="Rasinkangas P."/>
            <person name="Parkhill J."/>
            <person name="Rea M.C."/>
            <person name="O'Sullivan O."/>
            <person name="Ritari J."/>
            <person name="Douillard F.P."/>
            <person name="Paul Ross R."/>
            <person name="Yang R."/>
            <person name="Briner A.E."/>
            <person name="Felis G.E."/>
            <person name="de Vos W.M."/>
            <person name="Barrangou R."/>
            <person name="Klaenhammer T.R."/>
            <person name="Caufield P.W."/>
            <person name="Cui Y."/>
            <person name="Zhang H."/>
            <person name="O'Toole P.W."/>
        </authorList>
    </citation>
    <scope>NUCLEOTIDE SEQUENCE [LARGE SCALE GENOMIC DNA]</scope>
    <source>
        <strain evidence="8 9">DSM 16230</strain>
    </source>
</reference>
<evidence type="ECO:0000256" key="1">
    <source>
        <dbReference type="ARBA" id="ARBA00022490"/>
    </source>
</evidence>
<dbReference type="InterPro" id="IPR034079">
    <property type="entry name" value="R3H_KhpB"/>
</dbReference>
<dbReference type="Pfam" id="PF13083">
    <property type="entry name" value="KH_KhpA-B"/>
    <property type="match status" value="1"/>
</dbReference>
<dbReference type="Gene3D" id="3.30.1370.50">
    <property type="entry name" value="R3H-like domain"/>
    <property type="match status" value="1"/>
</dbReference>
<keyword evidence="4 6" id="KW-0143">Chaperone</keyword>
<comment type="similarity">
    <text evidence="6">Belongs to the KhpB RNA-binding protein family.</text>
</comment>
<dbReference type="InterPro" id="IPR038008">
    <property type="entry name" value="Jag_KH"/>
</dbReference>
<dbReference type="Proteomes" id="UP000051166">
    <property type="component" value="Unassembled WGS sequence"/>
</dbReference>
<evidence type="ECO:0000256" key="4">
    <source>
        <dbReference type="ARBA" id="ARBA00023186"/>
    </source>
</evidence>
<dbReference type="Pfam" id="PF14804">
    <property type="entry name" value="Jag_N"/>
    <property type="match status" value="1"/>
</dbReference>
<protein>
    <recommendedName>
        <fullName evidence="6">RNA-binding protein KhpB</fullName>
    </recommendedName>
    <alternativeName>
        <fullName evidence="6">RNA-binding protein EloR</fullName>
    </alternativeName>
</protein>
<evidence type="ECO:0000259" key="7">
    <source>
        <dbReference type="PROSITE" id="PS51061"/>
    </source>
</evidence>
<dbReference type="InterPro" id="IPR036867">
    <property type="entry name" value="R3H_dom_sf"/>
</dbReference>
<gene>
    <name evidence="6" type="primary">khpB</name>
    <name evidence="6" type="synonym">eloR</name>
    <name evidence="8" type="ORF">FD50_GL002076</name>
</gene>
<name>A0A0R1V531_9LACO</name>
<dbReference type="SMART" id="SM01245">
    <property type="entry name" value="Jag_N"/>
    <property type="match status" value="1"/>
</dbReference>
<dbReference type="STRING" id="1423801.FD50_GL002076"/>
<keyword evidence="1 6" id="KW-0963">Cytoplasm</keyword>
<comment type="domain">
    <text evidence="6">Has an N-terminal Jag-N domain and 2 RNA-binding domains (KH and R3H).</text>
</comment>
<dbReference type="GO" id="GO:0003723">
    <property type="term" value="F:RNA binding"/>
    <property type="evidence" value="ECO:0007669"/>
    <property type="project" value="UniProtKB-UniRule"/>
</dbReference>
<dbReference type="InterPro" id="IPR015946">
    <property type="entry name" value="KH_dom-like_a/b"/>
</dbReference>
<dbReference type="SUPFAM" id="SSF82708">
    <property type="entry name" value="R3H domain"/>
    <property type="match status" value="1"/>
</dbReference>
<dbReference type="PANTHER" id="PTHR35800">
    <property type="entry name" value="PROTEIN JAG"/>
    <property type="match status" value="1"/>
</dbReference>
<evidence type="ECO:0000256" key="2">
    <source>
        <dbReference type="ARBA" id="ARBA00022884"/>
    </source>
</evidence>
<dbReference type="SMART" id="SM00393">
    <property type="entry name" value="R3H"/>
    <property type="match status" value="1"/>
</dbReference>
<dbReference type="OrthoDB" id="9794483at2"/>
<dbReference type="Gene3D" id="3.30.30.80">
    <property type="entry name" value="probable RNA-binding protein from clostridium symbiosum atcc 14940"/>
    <property type="match status" value="1"/>
</dbReference>
<comment type="subunit">
    <text evidence="6">Forms a complex with KhpA.</text>
</comment>
<accession>A0A0R1V531</accession>
<dbReference type="PATRIC" id="fig|1423801.4.peg.2123"/>
<dbReference type="HAMAP" id="MF_00867">
    <property type="entry name" value="KhpB"/>
    <property type="match status" value="1"/>
</dbReference>
<dbReference type="Gene3D" id="3.30.300.20">
    <property type="match status" value="1"/>
</dbReference>
<dbReference type="NCBIfam" id="NF041568">
    <property type="entry name" value="Jag_EloR"/>
    <property type="match status" value="1"/>
</dbReference>
<evidence type="ECO:0000256" key="5">
    <source>
        <dbReference type="ARBA" id="ARBA00023316"/>
    </source>
</evidence>
<evidence type="ECO:0000256" key="6">
    <source>
        <dbReference type="HAMAP-Rule" id="MF_00867"/>
    </source>
</evidence>
<sequence>MKMTRFSDKTIAAAIATGLETLGVSRENVQIAVIQKHKRGFLGIGRKLAIVDLTVNPQLLEQKKKPAKDRVKLSKETPQLKQDPPQVMLKQAKKQQVRDAVIAAQYYLIDIIEKMGVAVTVQVDYTNKEAKYVLITTQEGRLIGKRGRTLNALQVLVQNYLEKKGAARVRVVLDVGNYRKRRRQTLERLAENVALEAIVEHKKIALDTMPAFERKIVHTKLAHNEKIVTYSRGKEPQRYVVVDAENKQRKF</sequence>
<keyword evidence="2 6" id="KW-0694">RNA-binding</keyword>
<evidence type="ECO:0000256" key="3">
    <source>
        <dbReference type="ARBA" id="ARBA00022960"/>
    </source>
</evidence>
<dbReference type="InterPro" id="IPR038247">
    <property type="entry name" value="Jag_N_dom_sf"/>
</dbReference>